<dbReference type="Pfam" id="PF01035">
    <property type="entry name" value="DNA_binding_1"/>
    <property type="match status" value="1"/>
</dbReference>
<dbReference type="InterPro" id="IPR036388">
    <property type="entry name" value="WH-like_DNA-bd_sf"/>
</dbReference>
<dbReference type="GO" id="GO:0006283">
    <property type="term" value="P:transcription-coupled nucleotide-excision repair"/>
    <property type="evidence" value="ECO:0007669"/>
    <property type="project" value="EnsemblFungi"/>
</dbReference>
<dbReference type="GO" id="GO:0032132">
    <property type="term" value="F:O6-alkylguanine-DNA binding"/>
    <property type="evidence" value="ECO:0007669"/>
    <property type="project" value="EnsemblFungi"/>
</dbReference>
<evidence type="ECO:0000256" key="2">
    <source>
        <dbReference type="ARBA" id="ARBA00030795"/>
    </source>
</evidence>
<dbReference type="InterPro" id="IPR036217">
    <property type="entry name" value="MethylDNA_cys_MeTrfase_DNAb"/>
</dbReference>
<dbReference type="InParanoid" id="A3GGX1"/>
<gene>
    <name evidence="6" type="ORF">PICST_52184</name>
</gene>
<dbReference type="STRING" id="322104.A3GGX1"/>
<protein>
    <recommendedName>
        <fullName evidence="2">6-O-methylguanine-DNA methyltransferase</fullName>
    </recommendedName>
    <alternativeName>
        <fullName evidence="4">DNA repair MTase</fullName>
    </alternativeName>
    <alternativeName>
        <fullName evidence="3">O-6-methylguanine-DNA-alkyltransferase</fullName>
    </alternativeName>
</protein>
<evidence type="ECO:0000256" key="1">
    <source>
        <dbReference type="ARBA" id="ARBA00022763"/>
    </source>
</evidence>
<evidence type="ECO:0000256" key="4">
    <source>
        <dbReference type="ARBA" id="ARBA00033095"/>
    </source>
</evidence>
<dbReference type="InterPro" id="IPR052520">
    <property type="entry name" value="ATL_DNA_repair"/>
</dbReference>
<dbReference type="HOGENOM" id="CLU_000445_52_5_1"/>
<dbReference type="OMA" id="DEAEWWF"/>
<evidence type="ECO:0000313" key="7">
    <source>
        <dbReference type="Proteomes" id="UP000002258"/>
    </source>
</evidence>
<name>A3GGX1_PICST</name>
<dbReference type="PANTHER" id="PTHR42942:SF1">
    <property type="entry name" value="ALKYLTRANSFERASE-LIKE PROTEIN 1"/>
    <property type="match status" value="1"/>
</dbReference>
<dbReference type="OrthoDB" id="2548197at2759"/>
<dbReference type="GO" id="GO:0003824">
    <property type="term" value="F:catalytic activity"/>
    <property type="evidence" value="ECO:0007669"/>
    <property type="project" value="InterPro"/>
</dbReference>
<proteinExistence type="predicted"/>
<dbReference type="RefSeq" id="XP_001387630.2">
    <property type="nucleotide sequence ID" value="XM_001387593.1"/>
</dbReference>
<comment type="caution">
    <text evidence="6">The sequence shown here is derived from an EMBL/GenBank/DDBJ whole genome shotgun (WGS) entry which is preliminary data.</text>
</comment>
<dbReference type="Gene3D" id="1.10.10.10">
    <property type="entry name" value="Winged helix-like DNA-binding domain superfamily/Winged helix DNA-binding domain"/>
    <property type="match status" value="1"/>
</dbReference>
<accession>A3GGX1</accession>
<keyword evidence="7" id="KW-1185">Reference proteome</keyword>
<feature type="domain" description="Methylated-DNA-[protein]-cysteine S-methyltransferase DNA binding" evidence="5">
    <location>
        <begin position="9"/>
        <end position="110"/>
    </location>
</feature>
<dbReference type="PANTHER" id="PTHR42942">
    <property type="entry name" value="6-O-METHYLGUANINE DNA METHYLTRANSFERASE"/>
    <property type="match status" value="1"/>
</dbReference>
<dbReference type="AlphaFoldDB" id="A3GGX1"/>
<dbReference type="CDD" id="cd06445">
    <property type="entry name" value="ATase"/>
    <property type="match status" value="1"/>
</dbReference>
<dbReference type="InterPro" id="IPR014048">
    <property type="entry name" value="MethylDNA_cys_MeTrfase_DNA-bd"/>
</dbReference>
<sequence length="132" mass="15004">MNLTDESKNFHHGVYTVVSLIPYGHVTSYGHIAYLLNKPQNSRQVGSALKHLSIVLQSLRQDLPEEERQDYFTVDTLPWWRVLSSAGKISPRGNSNAEYIQAIRLQEEGVAVSSGHKVDLDEYGWFPDEVDF</sequence>
<reference evidence="6 7" key="1">
    <citation type="journal article" date="2007" name="Nat. Biotechnol.">
        <title>Genome sequence of the lignocellulose-bioconverting and xylose-fermenting yeast Pichia stipitis.</title>
        <authorList>
            <person name="Jeffries T.W."/>
            <person name="Grigoriev I.V."/>
            <person name="Grimwood J."/>
            <person name="Laplaza J.M."/>
            <person name="Aerts A."/>
            <person name="Salamov A."/>
            <person name="Schmutz J."/>
            <person name="Lindquist E."/>
            <person name="Dehal P."/>
            <person name="Shapiro H."/>
            <person name="Jin Y.S."/>
            <person name="Passoth V."/>
            <person name="Richardson P.M."/>
        </authorList>
    </citation>
    <scope>NUCLEOTIDE SEQUENCE [LARGE SCALE GENOMIC DNA]</scope>
    <source>
        <strain evidence="7">ATCC 58785 / CBS 6054 / NBRC 10063 / NRRL Y-11545</strain>
    </source>
</reference>
<keyword evidence="1" id="KW-0227">DNA damage</keyword>
<evidence type="ECO:0000259" key="5">
    <source>
        <dbReference type="Pfam" id="PF01035"/>
    </source>
</evidence>
<organism evidence="6 7">
    <name type="scientific">Scheffersomyces stipitis (strain ATCC 58785 / CBS 6054 / NBRC 10063 / NRRL Y-11545)</name>
    <name type="common">Yeast</name>
    <name type="synonym">Pichia stipitis</name>
    <dbReference type="NCBI Taxonomy" id="322104"/>
    <lineage>
        <taxon>Eukaryota</taxon>
        <taxon>Fungi</taxon>
        <taxon>Dikarya</taxon>
        <taxon>Ascomycota</taxon>
        <taxon>Saccharomycotina</taxon>
        <taxon>Pichiomycetes</taxon>
        <taxon>Debaryomycetaceae</taxon>
        <taxon>Scheffersomyces</taxon>
    </lineage>
</organism>
<dbReference type="GO" id="GO:0070911">
    <property type="term" value="P:global genome nucleotide-excision repair"/>
    <property type="evidence" value="ECO:0007669"/>
    <property type="project" value="EnsemblFungi"/>
</dbReference>
<dbReference type="SUPFAM" id="SSF46767">
    <property type="entry name" value="Methylated DNA-protein cysteine methyltransferase, C-terminal domain"/>
    <property type="match status" value="1"/>
</dbReference>
<evidence type="ECO:0000256" key="3">
    <source>
        <dbReference type="ARBA" id="ARBA00031621"/>
    </source>
</evidence>
<evidence type="ECO:0000313" key="6">
    <source>
        <dbReference type="EMBL" id="EAZ63607.2"/>
    </source>
</evidence>
<dbReference type="Proteomes" id="UP000002258">
    <property type="component" value="Chromosome 1"/>
</dbReference>
<dbReference type="GeneID" id="4851520"/>
<dbReference type="KEGG" id="pic:PICST_52184"/>
<dbReference type="EMBL" id="AAVQ01000001">
    <property type="protein sequence ID" value="EAZ63607.2"/>
    <property type="molecule type" value="Genomic_DNA"/>
</dbReference>
<dbReference type="eggNOG" id="KOG4062">
    <property type="taxonomic scope" value="Eukaryota"/>
</dbReference>